<dbReference type="Pfam" id="PF17399">
    <property type="entry name" value="DUF5405"/>
    <property type="match status" value="1"/>
</dbReference>
<accession>A0A848MLY2</accession>
<keyword evidence="3" id="KW-1185">Reference proteome</keyword>
<dbReference type="AlphaFoldDB" id="A0A848MLY2"/>
<name>A0A848MLY2_9GAMM</name>
<organism evidence="2 3">
    <name type="scientific">Rouxiella aceris</name>
    <dbReference type="NCBI Taxonomy" id="2703884"/>
    <lineage>
        <taxon>Bacteria</taxon>
        <taxon>Pseudomonadati</taxon>
        <taxon>Pseudomonadota</taxon>
        <taxon>Gammaproteobacteria</taxon>
        <taxon>Enterobacterales</taxon>
        <taxon>Yersiniaceae</taxon>
        <taxon>Rouxiella</taxon>
    </lineage>
</organism>
<proteinExistence type="predicted"/>
<protein>
    <recommendedName>
        <fullName evidence="1">DUF5405 domain-containing protein</fullName>
    </recommendedName>
</protein>
<comment type="caution">
    <text evidence="2">The sequence shown here is derived from an EMBL/GenBank/DDBJ whole genome shotgun (WGS) entry which is preliminary data.</text>
</comment>
<reference evidence="2 3" key="2">
    <citation type="submission" date="2020-06" db="EMBL/GenBank/DDBJ databases">
        <title>Polyphasic characterization of a Rahnella strain isolated from tree sap.</title>
        <authorList>
            <person name="Kim I.S."/>
        </authorList>
    </citation>
    <scope>NUCLEOTIDE SEQUENCE [LARGE SCALE GENOMIC DNA]</scope>
    <source>
        <strain evidence="2 3">SAP-1</strain>
    </source>
</reference>
<gene>
    <name evidence="2" type="ORF">GW590_09990</name>
</gene>
<evidence type="ECO:0000313" key="2">
    <source>
        <dbReference type="EMBL" id="NMP27194.1"/>
    </source>
</evidence>
<reference evidence="2 3" key="1">
    <citation type="submission" date="2020-01" db="EMBL/GenBank/DDBJ databases">
        <authorList>
            <person name="Lee S.D."/>
        </authorList>
    </citation>
    <scope>NUCLEOTIDE SEQUENCE [LARGE SCALE GENOMIC DNA]</scope>
    <source>
        <strain evidence="2 3">SAP-1</strain>
    </source>
</reference>
<dbReference type="Proteomes" id="UP000585363">
    <property type="component" value="Unassembled WGS sequence"/>
</dbReference>
<evidence type="ECO:0000259" key="1">
    <source>
        <dbReference type="Pfam" id="PF17399"/>
    </source>
</evidence>
<evidence type="ECO:0000313" key="3">
    <source>
        <dbReference type="Proteomes" id="UP000585363"/>
    </source>
</evidence>
<dbReference type="InterPro" id="IPR035404">
    <property type="entry name" value="DUF5405"/>
</dbReference>
<dbReference type="EMBL" id="JAADJU010000004">
    <property type="protein sequence ID" value="NMP27194.1"/>
    <property type="molecule type" value="Genomic_DNA"/>
</dbReference>
<sequence>MINIPVGDKWGITSDSLQFILNKTKVAQSGTKKGQEYLEAVGYYPRMSQLVNGLMHFHIRDSDVKSFVDLSDEVERISAVCGEAFSQVGELSAG</sequence>
<feature type="domain" description="DUF5405" evidence="1">
    <location>
        <begin position="8"/>
        <end position="87"/>
    </location>
</feature>